<dbReference type="InterPro" id="IPR009000">
    <property type="entry name" value="Transl_B-barrel_sf"/>
</dbReference>
<evidence type="ECO:0000256" key="1">
    <source>
        <dbReference type="ARBA" id="ARBA00017872"/>
    </source>
</evidence>
<dbReference type="InterPro" id="IPR047872">
    <property type="entry name" value="EFG_IV"/>
</dbReference>
<dbReference type="SMART" id="SM00889">
    <property type="entry name" value="EFG_IV"/>
    <property type="match status" value="1"/>
</dbReference>
<proteinExistence type="predicted"/>
<dbReference type="NCBIfam" id="TIGR00231">
    <property type="entry name" value="small_GTP"/>
    <property type="match status" value="1"/>
</dbReference>
<evidence type="ECO:0000256" key="5">
    <source>
        <dbReference type="ARBA" id="ARBA00023134"/>
    </source>
</evidence>
<dbReference type="InterPro" id="IPR027417">
    <property type="entry name" value="P-loop_NTPase"/>
</dbReference>
<dbReference type="InterPro" id="IPR035649">
    <property type="entry name" value="EFG_V"/>
</dbReference>
<dbReference type="NCBIfam" id="NF009381">
    <property type="entry name" value="PRK12740.1-5"/>
    <property type="match status" value="1"/>
</dbReference>
<evidence type="ECO:0000313" key="9">
    <source>
        <dbReference type="Proteomes" id="UP000193200"/>
    </source>
</evidence>
<name>A0A1Y5U1R2_9PROT</name>
<dbReference type="Gene3D" id="3.30.70.240">
    <property type="match status" value="1"/>
</dbReference>
<organism evidence="8 9">
    <name type="scientific">Oceanibacterium hippocampi</name>
    <dbReference type="NCBI Taxonomy" id="745714"/>
    <lineage>
        <taxon>Bacteria</taxon>
        <taxon>Pseudomonadati</taxon>
        <taxon>Pseudomonadota</taxon>
        <taxon>Alphaproteobacteria</taxon>
        <taxon>Sneathiellales</taxon>
        <taxon>Sneathiellaceae</taxon>
        <taxon>Oceanibacterium</taxon>
    </lineage>
</organism>
<dbReference type="GO" id="GO:0005525">
    <property type="term" value="F:GTP binding"/>
    <property type="evidence" value="ECO:0007669"/>
    <property type="project" value="UniProtKB-KW"/>
</dbReference>
<keyword evidence="9" id="KW-1185">Reference proteome</keyword>
<evidence type="ECO:0000256" key="2">
    <source>
        <dbReference type="ARBA" id="ARBA00022741"/>
    </source>
</evidence>
<dbReference type="InterPro" id="IPR041095">
    <property type="entry name" value="EFG_II"/>
</dbReference>
<dbReference type="RefSeq" id="WP_085885043.1">
    <property type="nucleotide sequence ID" value="NZ_FWFR01000003.1"/>
</dbReference>
<dbReference type="SUPFAM" id="SSF52540">
    <property type="entry name" value="P-loop containing nucleoside triphosphate hydrolases"/>
    <property type="match status" value="1"/>
</dbReference>
<dbReference type="InterPro" id="IPR014721">
    <property type="entry name" value="Ribsml_uS5_D2-typ_fold_subgr"/>
</dbReference>
<dbReference type="PRINTS" id="PR00315">
    <property type="entry name" value="ELONGATNFCT"/>
</dbReference>
<dbReference type="CDD" id="cd04170">
    <property type="entry name" value="EF-G_bact"/>
    <property type="match status" value="1"/>
</dbReference>
<dbReference type="OrthoDB" id="9802948at2"/>
<dbReference type="InterPro" id="IPR005517">
    <property type="entry name" value="Transl_elong_EFG/EF2_IV"/>
</dbReference>
<dbReference type="CDD" id="cd01434">
    <property type="entry name" value="EFG_mtEFG1_IV"/>
    <property type="match status" value="1"/>
</dbReference>
<sequence length="674" mass="73117">MGNQKPGGPRNVAIIGPYTSGKTTLLESILFATGKIDRKGSVTGGNSVGDSAVEARARQMGVEVNVATTEYLGDSLTFLDCPGSVEFLQESLNVLVGVDAAILVCEPEPDKTIAMMPLFKYLEDAGVPAFIFVNKIDKASGLVRELHSALQEACGRPLVLRQVPILRNGIVTGYVDLASERSYVYKEGNASQIVDLPPEMAEEKGEHRFAMLEQLADFDDHLMEELLEDIEPSRDEVYEQLASDLERAVIYPVFLGSAEHDNGIHRLLKALRHEVPEASVAARRMGAPEDPACAQVLKNYMTQHGGKLSLVRVWSGSLKDGVTLNGERVGGMFRLFGNQQEKVPSAGAGEIVALGRLDGARTGDTLSEAGDIRLPRAPSLEPVYGLAINASNRNDEVKLSGALGKLLDEDPSLRLHHDPDVHQMILWGQGEMHLKVSFDRLASKHGISVDSERPRVAYKEAIRKPVKQHGRYKRQTGGHGQFGDVHLEIRPLPRGSGFVFEDKIVGGAVPRQFIPAVEAGVRDYLSRGPLGFPVVDLAVTLVDGQFHTVDSSEMSFKTAGRLAMSEGMPKCSPVLLEPIYKVEVASPQAATSKVNGILSSRRGQILGFDARPGWDGWDVVSAMLPQAELQDLIVELRSVTLGAGSFTMEFDHLQELSGRLADQAIEQQGVQAAT</sequence>
<reference evidence="8 9" key="1">
    <citation type="submission" date="2017-03" db="EMBL/GenBank/DDBJ databases">
        <authorList>
            <person name="Afonso C.L."/>
            <person name="Miller P.J."/>
            <person name="Scott M.A."/>
            <person name="Spackman E."/>
            <person name="Goraichik I."/>
            <person name="Dimitrov K.M."/>
            <person name="Suarez D.L."/>
            <person name="Swayne D.E."/>
        </authorList>
    </citation>
    <scope>NUCLEOTIDE SEQUENCE [LARGE SCALE GENOMIC DNA]</scope>
    <source>
        <strain evidence="8 9">CECT 7691</strain>
    </source>
</reference>
<dbReference type="InterPro" id="IPR000795">
    <property type="entry name" value="T_Tr_GTP-bd_dom"/>
</dbReference>
<dbReference type="CDD" id="cd16262">
    <property type="entry name" value="EFG_III"/>
    <property type="match status" value="1"/>
</dbReference>
<dbReference type="PROSITE" id="PS51722">
    <property type="entry name" value="G_TR_2"/>
    <property type="match status" value="1"/>
</dbReference>
<dbReference type="CDD" id="cd03713">
    <property type="entry name" value="EFG_mtEFG_C"/>
    <property type="match status" value="1"/>
</dbReference>
<dbReference type="AlphaFoldDB" id="A0A1Y5U1R2"/>
<dbReference type="Gene3D" id="3.30.230.10">
    <property type="match status" value="1"/>
</dbReference>
<dbReference type="GO" id="GO:0097216">
    <property type="term" value="F:guanosine tetraphosphate binding"/>
    <property type="evidence" value="ECO:0007669"/>
    <property type="project" value="UniProtKB-ARBA"/>
</dbReference>
<dbReference type="NCBIfam" id="NF009379">
    <property type="entry name" value="PRK12740.1-3"/>
    <property type="match status" value="1"/>
</dbReference>
<dbReference type="PANTHER" id="PTHR43261">
    <property type="entry name" value="TRANSLATION ELONGATION FACTOR G-RELATED"/>
    <property type="match status" value="1"/>
</dbReference>
<keyword evidence="3 8" id="KW-0251">Elongation factor</keyword>
<dbReference type="NCBIfam" id="NF009891">
    <property type="entry name" value="PRK13351.1-1"/>
    <property type="match status" value="1"/>
</dbReference>
<dbReference type="PANTHER" id="PTHR43261:SF7">
    <property type="entry name" value="ELONGATION FACTOR G-LIKE PROTEIN"/>
    <property type="match status" value="1"/>
</dbReference>
<feature type="domain" description="Tr-type G" evidence="7">
    <location>
        <begin position="7"/>
        <end position="279"/>
    </location>
</feature>
<dbReference type="Pfam" id="PF22042">
    <property type="entry name" value="EF-G_D2"/>
    <property type="match status" value="1"/>
</dbReference>
<dbReference type="Pfam" id="PF14492">
    <property type="entry name" value="EFG_III"/>
    <property type="match status" value="1"/>
</dbReference>
<dbReference type="Pfam" id="PF03764">
    <property type="entry name" value="EFG_IV"/>
    <property type="match status" value="1"/>
</dbReference>
<dbReference type="InterPro" id="IPR005225">
    <property type="entry name" value="Small_GTP-bd"/>
</dbReference>
<accession>A0A1Y5U1R2</accession>
<dbReference type="Gene3D" id="3.30.70.870">
    <property type="entry name" value="Elongation Factor G (Translational Gtpase), domain 3"/>
    <property type="match status" value="1"/>
</dbReference>
<dbReference type="Gene3D" id="3.40.50.300">
    <property type="entry name" value="P-loop containing nucleotide triphosphate hydrolases"/>
    <property type="match status" value="1"/>
</dbReference>
<dbReference type="SUPFAM" id="SSF54211">
    <property type="entry name" value="Ribosomal protein S5 domain 2-like"/>
    <property type="match status" value="1"/>
</dbReference>
<protein>
    <recommendedName>
        <fullName evidence="1">Elongation factor G</fullName>
    </recommendedName>
</protein>
<dbReference type="InterPro" id="IPR053905">
    <property type="entry name" value="EF-G-like_DII"/>
</dbReference>
<evidence type="ECO:0000256" key="6">
    <source>
        <dbReference type="ARBA" id="ARBA00024731"/>
    </source>
</evidence>
<dbReference type="FunFam" id="3.30.230.10:FF:000003">
    <property type="entry name" value="Elongation factor G"/>
    <property type="match status" value="1"/>
</dbReference>
<dbReference type="GO" id="GO:0032790">
    <property type="term" value="P:ribosome disassembly"/>
    <property type="evidence" value="ECO:0007669"/>
    <property type="project" value="TreeGrafter"/>
</dbReference>
<dbReference type="GO" id="GO:0003924">
    <property type="term" value="F:GTPase activity"/>
    <property type="evidence" value="ECO:0007669"/>
    <property type="project" value="InterPro"/>
</dbReference>
<dbReference type="Proteomes" id="UP000193200">
    <property type="component" value="Unassembled WGS sequence"/>
</dbReference>
<keyword evidence="5" id="KW-0342">GTP-binding</keyword>
<dbReference type="FunFam" id="3.30.70.240:FF:000001">
    <property type="entry name" value="Elongation factor G"/>
    <property type="match status" value="1"/>
</dbReference>
<keyword evidence="2" id="KW-0547">Nucleotide-binding</keyword>
<dbReference type="InParanoid" id="A0A1Y5U1R2"/>
<dbReference type="InterPro" id="IPR035647">
    <property type="entry name" value="EFG_III/V"/>
</dbReference>
<evidence type="ECO:0000259" key="7">
    <source>
        <dbReference type="PROSITE" id="PS51722"/>
    </source>
</evidence>
<dbReference type="Pfam" id="PF00679">
    <property type="entry name" value="EFG_C"/>
    <property type="match status" value="1"/>
</dbReference>
<dbReference type="InterPro" id="IPR020568">
    <property type="entry name" value="Ribosomal_Su5_D2-typ_SF"/>
</dbReference>
<dbReference type="SUPFAM" id="SSF54980">
    <property type="entry name" value="EF-G C-terminal domain-like"/>
    <property type="match status" value="2"/>
</dbReference>
<evidence type="ECO:0000313" key="8">
    <source>
        <dbReference type="EMBL" id="SLN74334.1"/>
    </source>
</evidence>
<dbReference type="InterPro" id="IPR000640">
    <property type="entry name" value="EFG_V-like"/>
</dbReference>
<comment type="function">
    <text evidence="6">Catalyzes the GTP-dependent ribosomal translocation step during translation elongation. During this step, the ribosome changes from the pre-translocational (PRE) to the post-translocational (POST) state as the newly formed A-site-bound peptidyl-tRNA and P-site-bound deacylated tRNA move to the P and E sites, respectively. Catalyzes the coordinated movement of the two tRNA molecules, the mRNA and conformational changes in the ribosome.</text>
</comment>
<keyword evidence="4" id="KW-0648">Protein biosynthesis</keyword>
<dbReference type="EMBL" id="FWFR01000003">
    <property type="protein sequence ID" value="SLN74334.1"/>
    <property type="molecule type" value="Genomic_DNA"/>
</dbReference>
<dbReference type="InterPro" id="IPR009022">
    <property type="entry name" value="EFG_III"/>
</dbReference>
<dbReference type="Pfam" id="PF00009">
    <property type="entry name" value="GTP_EFTU"/>
    <property type="match status" value="1"/>
</dbReference>
<dbReference type="Gene3D" id="2.40.30.10">
    <property type="entry name" value="Translation factors"/>
    <property type="match status" value="1"/>
</dbReference>
<dbReference type="SUPFAM" id="SSF50447">
    <property type="entry name" value="Translation proteins"/>
    <property type="match status" value="1"/>
</dbReference>
<gene>
    <name evidence="8" type="primary">fusA_2</name>
    <name evidence="8" type="ORF">OCH7691_03734</name>
</gene>
<evidence type="ECO:0000256" key="4">
    <source>
        <dbReference type="ARBA" id="ARBA00022917"/>
    </source>
</evidence>
<evidence type="ECO:0000256" key="3">
    <source>
        <dbReference type="ARBA" id="ARBA00022768"/>
    </source>
</evidence>
<dbReference type="SMART" id="SM00838">
    <property type="entry name" value="EFG_C"/>
    <property type="match status" value="1"/>
</dbReference>
<dbReference type="GO" id="GO:0003746">
    <property type="term" value="F:translation elongation factor activity"/>
    <property type="evidence" value="ECO:0007669"/>
    <property type="project" value="UniProtKB-KW"/>
</dbReference>